<reference evidence="2" key="1">
    <citation type="journal article" date="2023" name="Science">
        <title>Genome structures resolve the early diversification of teleost fishes.</title>
        <authorList>
            <person name="Parey E."/>
            <person name="Louis A."/>
            <person name="Montfort J."/>
            <person name="Bouchez O."/>
            <person name="Roques C."/>
            <person name="Iampietro C."/>
            <person name="Lluch J."/>
            <person name="Castinel A."/>
            <person name="Donnadieu C."/>
            <person name="Desvignes T."/>
            <person name="Floi Bucao C."/>
            <person name="Jouanno E."/>
            <person name="Wen M."/>
            <person name="Mejri S."/>
            <person name="Dirks R."/>
            <person name="Jansen H."/>
            <person name="Henkel C."/>
            <person name="Chen W.J."/>
            <person name="Zahm M."/>
            <person name="Cabau C."/>
            <person name="Klopp C."/>
            <person name="Thompson A.W."/>
            <person name="Robinson-Rechavi M."/>
            <person name="Braasch I."/>
            <person name="Lecointre G."/>
            <person name="Bobe J."/>
            <person name="Postlethwait J.H."/>
            <person name="Berthelot C."/>
            <person name="Roest Crollius H."/>
            <person name="Guiguen Y."/>
        </authorList>
    </citation>
    <scope>NUCLEOTIDE SEQUENCE</scope>
    <source>
        <strain evidence="2">Concon-B</strain>
    </source>
</reference>
<evidence type="ECO:0000313" key="3">
    <source>
        <dbReference type="Proteomes" id="UP001152803"/>
    </source>
</evidence>
<organism evidence="2 3">
    <name type="scientific">Conger conger</name>
    <name type="common">Conger eel</name>
    <name type="synonym">Muraena conger</name>
    <dbReference type="NCBI Taxonomy" id="82655"/>
    <lineage>
        <taxon>Eukaryota</taxon>
        <taxon>Metazoa</taxon>
        <taxon>Chordata</taxon>
        <taxon>Craniata</taxon>
        <taxon>Vertebrata</taxon>
        <taxon>Euteleostomi</taxon>
        <taxon>Actinopterygii</taxon>
        <taxon>Neopterygii</taxon>
        <taxon>Teleostei</taxon>
        <taxon>Anguilliformes</taxon>
        <taxon>Congridae</taxon>
        <taxon>Conger</taxon>
    </lineage>
</organism>
<evidence type="ECO:0000313" key="2">
    <source>
        <dbReference type="EMBL" id="KAJ8282447.1"/>
    </source>
</evidence>
<evidence type="ECO:0000256" key="1">
    <source>
        <dbReference type="SAM" id="MobiDB-lite"/>
    </source>
</evidence>
<dbReference type="AlphaFoldDB" id="A0A9Q1I3N9"/>
<evidence type="ECO:0008006" key="4">
    <source>
        <dbReference type="Google" id="ProtNLM"/>
    </source>
</evidence>
<protein>
    <recommendedName>
        <fullName evidence="4">Glutamate-rich protein 2</fullName>
    </recommendedName>
</protein>
<gene>
    <name evidence="2" type="ORF">COCON_G00049660</name>
</gene>
<feature type="compositionally biased region" description="Acidic residues" evidence="1">
    <location>
        <begin position="124"/>
        <end position="152"/>
    </location>
</feature>
<dbReference type="InterPro" id="IPR026703">
    <property type="entry name" value="ERICH2"/>
</dbReference>
<dbReference type="PANTHER" id="PTHR21520">
    <property type="entry name" value="GLUTAMATE-RICH PROTEIN 2"/>
    <property type="match status" value="1"/>
</dbReference>
<dbReference type="OrthoDB" id="9950633at2759"/>
<keyword evidence="3" id="KW-1185">Reference proteome</keyword>
<accession>A0A9Q1I3N9</accession>
<feature type="region of interest" description="Disordered" evidence="1">
    <location>
        <begin position="121"/>
        <end position="152"/>
    </location>
</feature>
<comment type="caution">
    <text evidence="2">The sequence shown here is derived from an EMBL/GenBank/DDBJ whole genome shotgun (WGS) entry which is preliminary data.</text>
</comment>
<proteinExistence type="predicted"/>
<dbReference type="EMBL" id="JAFJMO010000003">
    <property type="protein sequence ID" value="KAJ8282447.1"/>
    <property type="molecule type" value="Genomic_DNA"/>
</dbReference>
<name>A0A9Q1I3N9_CONCO</name>
<dbReference type="Proteomes" id="UP001152803">
    <property type="component" value="Unassembled WGS sequence"/>
</dbReference>
<sequence>MNRLESVLEYQKNLSNKASCHHAVQRPGEQACMQDQAGSLQFPGCLCMTSPNESKLEEEGEICEDEERRAPIELFAEFLKSVLDKDYILAKKLCEMILIYEPDNPEAKQFIPLIEEKLHLVGQEECEDDESSNDSEDSSDSSDSGEESSESS</sequence>
<dbReference type="PANTHER" id="PTHR21520:SF2">
    <property type="entry name" value="GLUTAMATE-RICH PROTEIN 2"/>
    <property type="match status" value="1"/>
</dbReference>